<dbReference type="EMBL" id="NNRK01000019">
    <property type="protein sequence ID" value="OYR17553.1"/>
    <property type="molecule type" value="Genomic_DNA"/>
</dbReference>
<dbReference type="AlphaFoldDB" id="A0A256FRU4"/>
<proteinExistence type="predicted"/>
<dbReference type="Gene3D" id="3.40.50.300">
    <property type="entry name" value="P-loop containing nucleotide triphosphate hydrolases"/>
    <property type="match status" value="1"/>
</dbReference>
<dbReference type="PANTHER" id="PTHR13696:SF52">
    <property type="entry name" value="PARA FAMILY PROTEIN CT_582"/>
    <property type="match status" value="1"/>
</dbReference>
<dbReference type="Pfam" id="PF13614">
    <property type="entry name" value="AAA_31"/>
    <property type="match status" value="1"/>
</dbReference>
<feature type="domain" description="AAA" evidence="1">
    <location>
        <begin position="121"/>
        <end position="300"/>
    </location>
</feature>
<comment type="caution">
    <text evidence="2">The sequence shown here is derived from an EMBL/GenBank/DDBJ whole genome shotgun (WGS) entry which is preliminary data.</text>
</comment>
<name>A0A256FRU4_9HYPH</name>
<evidence type="ECO:0000259" key="1">
    <source>
        <dbReference type="Pfam" id="PF13614"/>
    </source>
</evidence>
<gene>
    <name evidence="2" type="ORF">CEV32_3873</name>
</gene>
<reference evidence="2 3" key="1">
    <citation type="submission" date="2017-07" db="EMBL/GenBank/DDBJ databases">
        <title>Phylogenetic study on the rhizospheric bacterium Ochrobactrum sp. A44.</title>
        <authorList>
            <person name="Krzyzanowska D.M."/>
            <person name="Ossowicki A."/>
            <person name="Rajewska M."/>
            <person name="Maciag T."/>
            <person name="Kaczynski Z."/>
            <person name="Czerwicka M."/>
            <person name="Jafra S."/>
        </authorList>
    </citation>
    <scope>NUCLEOTIDE SEQUENCE [LARGE SCALE GENOMIC DNA]</scope>
    <source>
        <strain evidence="2 3">PR17</strain>
    </source>
</reference>
<dbReference type="Proteomes" id="UP000216345">
    <property type="component" value="Unassembled WGS sequence"/>
</dbReference>
<dbReference type="InterPro" id="IPR050678">
    <property type="entry name" value="DNA_Partitioning_ATPase"/>
</dbReference>
<dbReference type="NCBIfam" id="TIGR03453">
    <property type="entry name" value="partition_RepA"/>
    <property type="match status" value="1"/>
</dbReference>
<dbReference type="RefSeq" id="WP_094515336.1">
    <property type="nucleotide sequence ID" value="NZ_JBHEEL010000022.1"/>
</dbReference>
<dbReference type="InterPro" id="IPR017818">
    <property type="entry name" value="Plasmid_partition_RepA"/>
</dbReference>
<keyword evidence="3" id="KW-1185">Reference proteome</keyword>
<evidence type="ECO:0000313" key="3">
    <source>
        <dbReference type="Proteomes" id="UP000216345"/>
    </source>
</evidence>
<evidence type="ECO:0000313" key="2">
    <source>
        <dbReference type="EMBL" id="OYR17553.1"/>
    </source>
</evidence>
<sequence length="402" mass="44972">MNEISLKKPKATLKFEKHILDQGDQISKKLHLLSVQNFPDSGKKTLRSFSLAEASQYIGVSQSHLKKLHLEGKGPAPETSPSGRRSYTAEQMHDIRQYLDQNGRSETRNYVPHRKPGEHLQVIAVVNFKGGSGKTTTTAHLAQHLALTGHRVLAIDLDPQASLSSLHGFQPELDQVPSIYDAIRYDEEQKPLSEIIQNTNFPGLDIVPANLELQEFEYDTPLAMSDRNSNAGKSFFTRISKALEEVDDQYDIVVIDCPPQLGYLTITALTSATAVLITIHPQMLDVMSMGQFLLMLGNILEPIRAAGAEVNLEWYRYLVTRYEPTDQPQAQMVAFLQTLFGEFILKNQMVKSTAVSDAGITKQTLYEVEKSTMTRSTYERAIESLDAVNGEIEGLIHESWGR</sequence>
<dbReference type="PANTHER" id="PTHR13696">
    <property type="entry name" value="P-LOOP CONTAINING NUCLEOSIDE TRIPHOSPHATE HYDROLASE"/>
    <property type="match status" value="1"/>
</dbReference>
<dbReference type="CDD" id="cd02042">
    <property type="entry name" value="ParAB_family"/>
    <property type="match status" value="1"/>
</dbReference>
<dbReference type="InterPro" id="IPR027417">
    <property type="entry name" value="P-loop_NTPase"/>
</dbReference>
<protein>
    <submittedName>
        <fullName evidence="2">Plasmid partitioning protein RepA</fullName>
    </submittedName>
</protein>
<dbReference type="OrthoDB" id="9777757at2"/>
<dbReference type="InterPro" id="IPR025669">
    <property type="entry name" value="AAA_dom"/>
</dbReference>
<organism evidence="2 3">
    <name type="scientific">Brucella rhizosphaerae</name>
    <dbReference type="NCBI Taxonomy" id="571254"/>
    <lineage>
        <taxon>Bacteria</taxon>
        <taxon>Pseudomonadati</taxon>
        <taxon>Pseudomonadota</taxon>
        <taxon>Alphaproteobacteria</taxon>
        <taxon>Hyphomicrobiales</taxon>
        <taxon>Brucellaceae</taxon>
        <taxon>Brucella/Ochrobactrum group</taxon>
        <taxon>Brucella</taxon>
    </lineage>
</organism>
<dbReference type="SUPFAM" id="SSF52540">
    <property type="entry name" value="P-loop containing nucleoside triphosphate hydrolases"/>
    <property type="match status" value="1"/>
</dbReference>
<accession>A0A256FRU4</accession>
<dbReference type="NCBIfam" id="NF010443">
    <property type="entry name" value="PRK13869.1"/>
    <property type="match status" value="1"/>
</dbReference>